<dbReference type="CDD" id="cd16387">
    <property type="entry name" value="ParB_N_Srx"/>
    <property type="match status" value="1"/>
</dbReference>
<gene>
    <name evidence="1" type="ORF">Gaeavirus11_8</name>
</gene>
<reference evidence="1" key="1">
    <citation type="submission" date="2018-10" db="EMBL/GenBank/DDBJ databases">
        <title>Hidden diversity of soil giant viruses.</title>
        <authorList>
            <person name="Schulz F."/>
            <person name="Alteio L."/>
            <person name="Goudeau D."/>
            <person name="Ryan E.M."/>
            <person name="Malmstrom R.R."/>
            <person name="Blanchard J."/>
            <person name="Woyke T."/>
        </authorList>
    </citation>
    <scope>NUCLEOTIDE SEQUENCE</scope>
    <source>
        <strain evidence="1">GAV1</strain>
    </source>
</reference>
<proteinExistence type="predicted"/>
<dbReference type="InterPro" id="IPR036086">
    <property type="entry name" value="ParB/Sulfiredoxin_sf"/>
</dbReference>
<dbReference type="EMBL" id="MK072209">
    <property type="protein sequence ID" value="AYV80128.1"/>
    <property type="molecule type" value="Genomic_DNA"/>
</dbReference>
<protein>
    <submittedName>
        <fullName evidence="1">Uncharacterized protein</fullName>
    </submittedName>
</protein>
<accession>A0A3G4ZYZ7</accession>
<dbReference type="SUPFAM" id="SSF110849">
    <property type="entry name" value="ParB/Sulfiredoxin"/>
    <property type="match status" value="1"/>
</dbReference>
<sequence length="286" mass="34284">MNHTLESMRLKNSDIMETELAFESKFNKVLNEISDSEDEDELIDAPDVFDNYIIKESIQRYNINAQFCKFTWNGTYLIDRWELQRKVDISHAKYLVKSMISDYKKYGEFIFYEPIHLIKKSDSKYYVIDGQHRLEAYNFFHTKNKYPIQQVPCIIWYTHNNITPDEDFITLFDKINSRVSIDRHQLHHYKILDIINEMETKYGKLIWGLKRPRINKDIFILKINENDNIHDLILEDIMDKIYEININIRALPRTKRPRATVSLNKSAETLDFFLGLDKKLSWIDDI</sequence>
<evidence type="ECO:0000313" key="1">
    <source>
        <dbReference type="EMBL" id="AYV80128.1"/>
    </source>
</evidence>
<name>A0A3G4ZYZ7_9VIRU</name>
<organism evidence="1">
    <name type="scientific">Gaeavirus sp</name>
    <dbReference type="NCBI Taxonomy" id="2487767"/>
    <lineage>
        <taxon>Viruses</taxon>
        <taxon>Varidnaviria</taxon>
        <taxon>Bamfordvirae</taxon>
        <taxon>Nucleocytoviricota</taxon>
        <taxon>Megaviricetes</taxon>
        <taxon>Imitervirales</taxon>
        <taxon>Mimiviridae</taxon>
        <taxon>Klosneuvirinae</taxon>
    </lineage>
</organism>
<dbReference type="Gene3D" id="3.90.1530.10">
    <property type="entry name" value="Conserved hypothetical protein from pyrococcus furiosus pfu- 392566-001, ParB domain"/>
    <property type="match status" value="1"/>
</dbReference>